<dbReference type="PANTHER" id="PTHR46077:SF1">
    <property type="entry name" value="TOP1 BINDING ARGININE_SERINE RICH PROTEIN, E3 UBIQUITIN LIGASE"/>
    <property type="match status" value="1"/>
</dbReference>
<dbReference type="OrthoDB" id="21204at2759"/>
<dbReference type="EMBL" id="CAIX01000092">
    <property type="protein sequence ID" value="CCI45212.1"/>
    <property type="molecule type" value="Genomic_DNA"/>
</dbReference>
<keyword evidence="7" id="KW-0805">Transcription regulation</keyword>
<evidence type="ECO:0000259" key="10">
    <source>
        <dbReference type="PROSITE" id="PS50089"/>
    </source>
</evidence>
<dbReference type="SUPFAM" id="SSF57850">
    <property type="entry name" value="RING/U-box"/>
    <property type="match status" value="1"/>
</dbReference>
<reference evidence="11 12" key="1">
    <citation type="submission" date="2012-05" db="EMBL/GenBank/DDBJ databases">
        <title>Recombination and specialization in a pathogen metapopulation.</title>
        <authorList>
            <person name="Gardiner A."/>
            <person name="Kemen E."/>
            <person name="Schultz-Larsen T."/>
            <person name="MacLean D."/>
            <person name="Van Oosterhout C."/>
            <person name="Jones J.D.G."/>
        </authorList>
    </citation>
    <scope>NUCLEOTIDE SEQUENCE [LARGE SCALE GENOMIC DNA]</scope>
    <source>
        <strain evidence="11 12">Ac Nc2</strain>
    </source>
</reference>
<evidence type="ECO:0000256" key="2">
    <source>
        <dbReference type="ARBA" id="ARBA00012483"/>
    </source>
</evidence>
<evidence type="ECO:0000313" key="12">
    <source>
        <dbReference type="Proteomes" id="UP000053237"/>
    </source>
</evidence>
<dbReference type="SMART" id="SM00184">
    <property type="entry name" value="RING"/>
    <property type="match status" value="1"/>
</dbReference>
<dbReference type="Pfam" id="PF13445">
    <property type="entry name" value="zf-RING_UBOX"/>
    <property type="match status" value="1"/>
</dbReference>
<dbReference type="GO" id="GO:0000209">
    <property type="term" value="P:protein polyubiquitination"/>
    <property type="evidence" value="ECO:0007669"/>
    <property type="project" value="TreeGrafter"/>
</dbReference>
<dbReference type="PROSITE" id="PS00518">
    <property type="entry name" value="ZF_RING_1"/>
    <property type="match status" value="1"/>
</dbReference>
<dbReference type="PROSITE" id="PS50089">
    <property type="entry name" value="ZF_RING_2"/>
    <property type="match status" value="1"/>
</dbReference>
<accession>A0A024GF91</accession>
<dbReference type="InterPro" id="IPR027370">
    <property type="entry name" value="Znf-RING_euk"/>
</dbReference>
<dbReference type="STRING" id="65357.A0A024GF91"/>
<keyword evidence="3" id="KW-0808">Transferase</keyword>
<dbReference type="InterPro" id="IPR013083">
    <property type="entry name" value="Znf_RING/FYVE/PHD"/>
</dbReference>
<dbReference type="GO" id="GO:0061630">
    <property type="term" value="F:ubiquitin protein ligase activity"/>
    <property type="evidence" value="ECO:0007669"/>
    <property type="project" value="UniProtKB-EC"/>
</dbReference>
<proteinExistence type="predicted"/>
<evidence type="ECO:0000313" key="11">
    <source>
        <dbReference type="EMBL" id="CCI45212.1"/>
    </source>
</evidence>
<protein>
    <recommendedName>
        <fullName evidence="2">RING-type E3 ubiquitin transferase</fullName>
        <ecNumber evidence="2">2.3.2.27</ecNumber>
    </recommendedName>
</protein>
<feature type="domain" description="RING-type" evidence="10">
    <location>
        <begin position="47"/>
        <end position="95"/>
    </location>
</feature>
<dbReference type="Gene3D" id="3.30.40.10">
    <property type="entry name" value="Zinc/RING finger domain, C3HC4 (zinc finger)"/>
    <property type="match status" value="1"/>
</dbReference>
<dbReference type="EC" id="2.3.2.27" evidence="2"/>
<organism evidence="11 12">
    <name type="scientific">Albugo candida</name>
    <dbReference type="NCBI Taxonomy" id="65357"/>
    <lineage>
        <taxon>Eukaryota</taxon>
        <taxon>Sar</taxon>
        <taxon>Stramenopiles</taxon>
        <taxon>Oomycota</taxon>
        <taxon>Peronosporomycetes</taxon>
        <taxon>Albuginales</taxon>
        <taxon>Albuginaceae</taxon>
        <taxon>Albugo</taxon>
    </lineage>
</organism>
<evidence type="ECO:0000256" key="7">
    <source>
        <dbReference type="ARBA" id="ARBA00023015"/>
    </source>
</evidence>
<sequence length="267" mass="30549">MMQESGFVELEALLSAQNNAHESVDVSATSLEAVHSNEHDTLENELCPICLQKVDLAVMTQDCGHIFCCDCICLWVDHVKKKSQKRGLPECPMCKREFDTLYANITSDINLVKLELDNDLTFGRAMKHFRRVKFKMDTLDFSTRLRRLVYQPGLVPIRINGTLLEQISIKNLPLPRKQRSQWIDWVERELIACLGYSTDLTIFIALIEWVLEKVTASRTTVAYNELIEQLQPFLQGRADTFVREMSLFMASSLNCEAYDSAIEYAAS</sequence>
<keyword evidence="12" id="KW-1185">Reference proteome</keyword>
<dbReference type="InterPro" id="IPR001841">
    <property type="entry name" value="Znf_RING"/>
</dbReference>
<dbReference type="GO" id="GO:0006513">
    <property type="term" value="P:protein monoubiquitination"/>
    <property type="evidence" value="ECO:0007669"/>
    <property type="project" value="TreeGrafter"/>
</dbReference>
<dbReference type="AlphaFoldDB" id="A0A024GF91"/>
<dbReference type="Proteomes" id="UP000053237">
    <property type="component" value="Unassembled WGS sequence"/>
</dbReference>
<keyword evidence="4" id="KW-0479">Metal-binding</keyword>
<evidence type="ECO:0000256" key="4">
    <source>
        <dbReference type="ARBA" id="ARBA00022723"/>
    </source>
</evidence>
<evidence type="ECO:0000256" key="1">
    <source>
        <dbReference type="ARBA" id="ARBA00000900"/>
    </source>
</evidence>
<keyword evidence="5 9" id="KW-0863">Zinc-finger</keyword>
<dbReference type="PANTHER" id="PTHR46077">
    <property type="entry name" value="E3 UBIQUITIN-PROTEIN LIGASE TOPORS"/>
    <property type="match status" value="1"/>
</dbReference>
<gene>
    <name evidence="11" type="ORF">BN9_060850</name>
</gene>
<evidence type="ECO:0000256" key="6">
    <source>
        <dbReference type="ARBA" id="ARBA00022833"/>
    </source>
</evidence>
<keyword evidence="6" id="KW-0862">Zinc</keyword>
<comment type="catalytic activity">
    <reaction evidence="1">
        <text>S-ubiquitinyl-[E2 ubiquitin-conjugating enzyme]-L-cysteine + [acceptor protein]-L-lysine = [E2 ubiquitin-conjugating enzyme]-L-cysteine + N(6)-ubiquitinyl-[acceptor protein]-L-lysine.</text>
        <dbReference type="EC" id="2.3.2.27"/>
    </reaction>
</comment>
<evidence type="ECO:0000256" key="5">
    <source>
        <dbReference type="ARBA" id="ARBA00022771"/>
    </source>
</evidence>
<keyword evidence="8" id="KW-0804">Transcription</keyword>
<dbReference type="InParanoid" id="A0A024GF91"/>
<dbReference type="InterPro" id="IPR017907">
    <property type="entry name" value="Znf_RING_CS"/>
</dbReference>
<name>A0A024GF91_9STRA</name>
<evidence type="ECO:0000256" key="8">
    <source>
        <dbReference type="ARBA" id="ARBA00023163"/>
    </source>
</evidence>
<evidence type="ECO:0000256" key="3">
    <source>
        <dbReference type="ARBA" id="ARBA00022679"/>
    </source>
</evidence>
<evidence type="ECO:0000256" key="9">
    <source>
        <dbReference type="PROSITE-ProRule" id="PRU00175"/>
    </source>
</evidence>
<comment type="caution">
    <text evidence="11">The sequence shown here is derived from an EMBL/GenBank/DDBJ whole genome shotgun (WGS) entry which is preliminary data.</text>
</comment>
<dbReference type="GO" id="GO:0008270">
    <property type="term" value="F:zinc ion binding"/>
    <property type="evidence" value="ECO:0007669"/>
    <property type="project" value="UniProtKB-KW"/>
</dbReference>